<accession>A0A2U1K0C4</accession>
<sequence>MNEIIINVICCLLAVTVFIVGVFVGIYLATAPFENEYTEYDDMYCFECEIEMSVKEKNGKLYCKNCGLKHGGF</sequence>
<comment type="caution">
    <text evidence="2">The sequence shown here is derived from an EMBL/GenBank/DDBJ whole genome shotgun (WGS) entry which is preliminary data.</text>
</comment>
<keyword evidence="3" id="KW-1185">Reference proteome</keyword>
<name>A0A2U1K0C4_9FLAO</name>
<keyword evidence="1" id="KW-1133">Transmembrane helix</keyword>
<evidence type="ECO:0000256" key="1">
    <source>
        <dbReference type="SAM" id="Phobius"/>
    </source>
</evidence>
<gene>
    <name evidence="2" type="ORF">DB891_03710</name>
</gene>
<protein>
    <submittedName>
        <fullName evidence="2">Uncharacterized protein</fullName>
    </submittedName>
</protein>
<dbReference type="Proteomes" id="UP000245618">
    <property type="component" value="Unassembled WGS sequence"/>
</dbReference>
<dbReference type="RefSeq" id="WP_116760719.1">
    <property type="nucleotide sequence ID" value="NZ_QCZH01000002.1"/>
</dbReference>
<feature type="transmembrane region" description="Helical" evidence="1">
    <location>
        <begin position="6"/>
        <end position="29"/>
    </location>
</feature>
<keyword evidence="1" id="KW-0812">Transmembrane</keyword>
<organism evidence="2 3">
    <name type="scientific">Flavobacterium laiguense</name>
    <dbReference type="NCBI Taxonomy" id="2169409"/>
    <lineage>
        <taxon>Bacteria</taxon>
        <taxon>Pseudomonadati</taxon>
        <taxon>Bacteroidota</taxon>
        <taxon>Flavobacteriia</taxon>
        <taxon>Flavobacteriales</taxon>
        <taxon>Flavobacteriaceae</taxon>
        <taxon>Flavobacterium</taxon>
    </lineage>
</organism>
<reference evidence="2 3" key="1">
    <citation type="submission" date="2018-04" db="EMBL/GenBank/DDBJ databases">
        <title>Flavobacterium sp. nov., isolated from glacier ice.</title>
        <authorList>
            <person name="Liu Q."/>
            <person name="Xin Y.-H."/>
        </authorList>
    </citation>
    <scope>NUCLEOTIDE SEQUENCE [LARGE SCALE GENOMIC DNA]</scope>
    <source>
        <strain evidence="2 3">LB2P30</strain>
    </source>
</reference>
<dbReference type="AlphaFoldDB" id="A0A2U1K0C4"/>
<evidence type="ECO:0000313" key="2">
    <source>
        <dbReference type="EMBL" id="PWA10947.1"/>
    </source>
</evidence>
<dbReference type="EMBL" id="QCZH01000002">
    <property type="protein sequence ID" value="PWA10947.1"/>
    <property type="molecule type" value="Genomic_DNA"/>
</dbReference>
<proteinExistence type="predicted"/>
<evidence type="ECO:0000313" key="3">
    <source>
        <dbReference type="Proteomes" id="UP000245618"/>
    </source>
</evidence>
<keyword evidence="1" id="KW-0472">Membrane</keyword>